<dbReference type="Proteomes" id="UP000264217">
    <property type="component" value="Unassembled WGS sequence"/>
</dbReference>
<evidence type="ECO:0008006" key="3">
    <source>
        <dbReference type="Google" id="ProtNLM"/>
    </source>
</evidence>
<dbReference type="SUPFAM" id="SSF48371">
    <property type="entry name" value="ARM repeat"/>
    <property type="match status" value="1"/>
</dbReference>
<protein>
    <recommendedName>
        <fullName evidence="3">HEAT repeat domain-containing protein</fullName>
    </recommendedName>
</protein>
<dbReference type="RefSeq" id="WP_117389629.1">
    <property type="nucleotide sequence ID" value="NZ_QWDC01000001.1"/>
</dbReference>
<dbReference type="InterPro" id="IPR016024">
    <property type="entry name" value="ARM-type_fold"/>
</dbReference>
<gene>
    <name evidence="1" type="ORF">D0C36_00435</name>
</gene>
<dbReference type="OrthoDB" id="979487at2"/>
<dbReference type="EMBL" id="QWDC01000001">
    <property type="protein sequence ID" value="RFZ94063.1"/>
    <property type="molecule type" value="Genomic_DNA"/>
</dbReference>
<organism evidence="1 2">
    <name type="scientific">Mucilaginibacter conchicola</name>
    <dbReference type="NCBI Taxonomy" id="2303333"/>
    <lineage>
        <taxon>Bacteria</taxon>
        <taxon>Pseudomonadati</taxon>
        <taxon>Bacteroidota</taxon>
        <taxon>Sphingobacteriia</taxon>
        <taxon>Sphingobacteriales</taxon>
        <taxon>Sphingobacteriaceae</taxon>
        <taxon>Mucilaginibacter</taxon>
    </lineage>
</organism>
<dbReference type="AlphaFoldDB" id="A0A372NV74"/>
<reference evidence="1 2" key="1">
    <citation type="submission" date="2018-08" db="EMBL/GenBank/DDBJ databases">
        <title>Mucilaginibacter sp. MYSH2.</title>
        <authorList>
            <person name="Seo T."/>
        </authorList>
    </citation>
    <scope>NUCLEOTIDE SEQUENCE [LARGE SCALE GENOMIC DNA]</scope>
    <source>
        <strain evidence="1 2">MYSH2</strain>
    </source>
</reference>
<comment type="caution">
    <text evidence="1">The sequence shown here is derived from an EMBL/GenBank/DDBJ whole genome shotgun (WGS) entry which is preliminary data.</text>
</comment>
<proteinExistence type="predicted"/>
<keyword evidence="2" id="KW-1185">Reference proteome</keyword>
<evidence type="ECO:0000313" key="1">
    <source>
        <dbReference type="EMBL" id="RFZ94063.1"/>
    </source>
</evidence>
<accession>A0A372NV74</accession>
<name>A0A372NV74_9SPHI</name>
<sequence length="185" mass="21478">MLTPDDIIKALSADRTKGFVDRLSQKVRDENFDINQLIDLTFHKDEQTGFRAAWLLDTTLHAEPERYADDLPYFITRMADVTYPSCQRHYTRVLLSFTDKKAPDAIRKQIAALDMEPVVEKCFDWLIDPKVKVAVKAFAAEILYNLSPRYDWIKDELVNQLHFMMRDGTAAIQVRGRKLLSLIQN</sequence>
<evidence type="ECO:0000313" key="2">
    <source>
        <dbReference type="Proteomes" id="UP000264217"/>
    </source>
</evidence>